<keyword evidence="3" id="KW-1185">Reference proteome</keyword>
<feature type="transmembrane region" description="Helical" evidence="1">
    <location>
        <begin position="5"/>
        <end position="22"/>
    </location>
</feature>
<evidence type="ECO:0000313" key="2">
    <source>
        <dbReference type="EMBL" id="TCP28017.1"/>
    </source>
</evidence>
<evidence type="ECO:0000313" key="3">
    <source>
        <dbReference type="Proteomes" id="UP000294564"/>
    </source>
</evidence>
<dbReference type="Proteomes" id="UP000294564">
    <property type="component" value="Unassembled WGS sequence"/>
</dbReference>
<organism evidence="2 3">
    <name type="scientific">Tenacibaculum skagerrakense</name>
    <dbReference type="NCBI Taxonomy" id="186571"/>
    <lineage>
        <taxon>Bacteria</taxon>
        <taxon>Pseudomonadati</taxon>
        <taxon>Bacteroidota</taxon>
        <taxon>Flavobacteriia</taxon>
        <taxon>Flavobacteriales</taxon>
        <taxon>Flavobacteriaceae</taxon>
        <taxon>Tenacibaculum</taxon>
    </lineage>
</organism>
<protein>
    <submittedName>
        <fullName evidence="2">Uncharacterized protein</fullName>
    </submittedName>
</protein>
<keyword evidence="1" id="KW-0812">Transmembrane</keyword>
<evidence type="ECO:0000256" key="1">
    <source>
        <dbReference type="SAM" id="Phobius"/>
    </source>
</evidence>
<comment type="caution">
    <text evidence="2">The sequence shown here is derived from an EMBL/GenBank/DDBJ whole genome shotgun (WGS) entry which is preliminary data.</text>
</comment>
<name>A0A4R2P0K9_9FLAO</name>
<keyword evidence="1" id="KW-1133">Transmembrane helix</keyword>
<proteinExistence type="predicted"/>
<feature type="transmembrane region" description="Helical" evidence="1">
    <location>
        <begin position="28"/>
        <end position="51"/>
    </location>
</feature>
<sequence>MSINSFNYSFNLFCFFYFYFITQGEAYVNTWVIIIFFIAGAIVVLISIIYLKEQSEV</sequence>
<dbReference type="EMBL" id="SLXM01000001">
    <property type="protein sequence ID" value="TCP28017.1"/>
    <property type="molecule type" value="Genomic_DNA"/>
</dbReference>
<keyword evidence="1" id="KW-0472">Membrane</keyword>
<gene>
    <name evidence="2" type="ORF">EV195_101176</name>
</gene>
<accession>A0A4R2P0K9</accession>
<dbReference type="AlphaFoldDB" id="A0A4R2P0K9"/>
<reference evidence="2 3" key="1">
    <citation type="submission" date="2019-03" db="EMBL/GenBank/DDBJ databases">
        <title>Genomic Encyclopedia of Type Strains, Phase IV (KMG-IV): sequencing the most valuable type-strain genomes for metagenomic binning, comparative biology and taxonomic classification.</title>
        <authorList>
            <person name="Goeker M."/>
        </authorList>
    </citation>
    <scope>NUCLEOTIDE SEQUENCE [LARGE SCALE GENOMIC DNA]</scope>
    <source>
        <strain evidence="2 3">DSM 14836</strain>
    </source>
</reference>